<sequence>MAILQVKGLQLPCQGILFDKDGTLLEFLQLWGPWADSLLNQLEAVLSGMGTGFTVERGRVLGTVHDSEGHIVDYDRQGPLAIATVDESTGLLAGQLYAAGMPWNDAITTVRELSNSAMQEVRSKRQAEPMPGLVSFLQSCQAASIKVAVVTSDSTSAAEEHLEWMGIRSFFTSIVGCDRVTLGKPNGETAKLACRELHIHPNQAIVIGDSNGDMQMGLNAGVPHVIGFCPLGKEAVHLQDADVVIGDYHEIRVSPDGA</sequence>
<dbReference type="Gene3D" id="3.40.50.1000">
    <property type="entry name" value="HAD superfamily/HAD-like"/>
    <property type="match status" value="1"/>
</dbReference>
<dbReference type="PRINTS" id="PR00413">
    <property type="entry name" value="HADHALOGNASE"/>
</dbReference>
<dbReference type="EC" id="3.1.3.18" evidence="1"/>
<dbReference type="SUPFAM" id="SSF56784">
    <property type="entry name" value="HAD-like"/>
    <property type="match status" value="1"/>
</dbReference>
<evidence type="ECO:0000313" key="2">
    <source>
        <dbReference type="Proteomes" id="UP000247459"/>
    </source>
</evidence>
<evidence type="ECO:0000313" key="1">
    <source>
        <dbReference type="EMBL" id="PYY25584.1"/>
    </source>
</evidence>
<keyword evidence="1" id="KW-0378">Hydrolase</keyword>
<reference evidence="1 2" key="1">
    <citation type="submission" date="2018-01" db="EMBL/GenBank/DDBJ databases">
        <title>Genome sequence of the PGP bacterium Paenibacillus illinoisensis E3.</title>
        <authorList>
            <person name="Rolli E."/>
            <person name="Marasco R."/>
            <person name="Bessem C."/>
            <person name="Michoud G."/>
            <person name="Gaiarsa S."/>
            <person name="Borin S."/>
            <person name="Daffonchio D."/>
        </authorList>
    </citation>
    <scope>NUCLEOTIDE SEQUENCE [LARGE SCALE GENOMIC DNA]</scope>
    <source>
        <strain evidence="1 2">E3</strain>
    </source>
</reference>
<accession>A0A2W0C1N6</accession>
<dbReference type="GO" id="GO:0008967">
    <property type="term" value="F:phosphoglycolate phosphatase activity"/>
    <property type="evidence" value="ECO:0007669"/>
    <property type="project" value="UniProtKB-EC"/>
</dbReference>
<dbReference type="InterPro" id="IPR006439">
    <property type="entry name" value="HAD-SF_hydro_IA"/>
</dbReference>
<dbReference type="SFLD" id="SFLDS00003">
    <property type="entry name" value="Haloacid_Dehalogenase"/>
    <property type="match status" value="1"/>
</dbReference>
<dbReference type="EMBL" id="PRLG01000037">
    <property type="protein sequence ID" value="PYY25584.1"/>
    <property type="molecule type" value="Genomic_DNA"/>
</dbReference>
<protein>
    <submittedName>
        <fullName evidence="1">Had-superfamily hydrolase subfamily ia variant 3</fullName>
        <ecNumber evidence="1">3.1.3.18</ecNumber>
    </submittedName>
</protein>
<organism evidence="1 2">
    <name type="scientific">Paenibacillus illinoisensis</name>
    <dbReference type="NCBI Taxonomy" id="59845"/>
    <lineage>
        <taxon>Bacteria</taxon>
        <taxon>Bacillati</taxon>
        <taxon>Bacillota</taxon>
        <taxon>Bacilli</taxon>
        <taxon>Bacillales</taxon>
        <taxon>Paenibacillaceae</taxon>
        <taxon>Paenibacillus</taxon>
    </lineage>
</organism>
<dbReference type="InterPro" id="IPR023214">
    <property type="entry name" value="HAD_sf"/>
</dbReference>
<gene>
    <name evidence="1" type="ORF">PIL02S_06582</name>
</gene>
<dbReference type="GO" id="GO:0006281">
    <property type="term" value="P:DNA repair"/>
    <property type="evidence" value="ECO:0007669"/>
    <property type="project" value="TreeGrafter"/>
</dbReference>
<dbReference type="SFLD" id="SFLDG01129">
    <property type="entry name" value="C1.5:_HAD__Beta-PGM__Phosphata"/>
    <property type="match status" value="1"/>
</dbReference>
<name>A0A2W0C1N6_9BACL</name>
<dbReference type="Proteomes" id="UP000247459">
    <property type="component" value="Unassembled WGS sequence"/>
</dbReference>
<dbReference type="Gene3D" id="1.10.150.240">
    <property type="entry name" value="Putative phosphatase, domain 2"/>
    <property type="match status" value="1"/>
</dbReference>
<dbReference type="InterPro" id="IPR041492">
    <property type="entry name" value="HAD_2"/>
</dbReference>
<dbReference type="InterPro" id="IPR023198">
    <property type="entry name" value="PGP-like_dom2"/>
</dbReference>
<dbReference type="PANTHER" id="PTHR43434:SF1">
    <property type="entry name" value="PHOSPHOGLYCOLATE PHOSPHATASE"/>
    <property type="match status" value="1"/>
</dbReference>
<dbReference type="NCBIfam" id="TIGR01549">
    <property type="entry name" value="HAD-SF-IA-v1"/>
    <property type="match status" value="1"/>
</dbReference>
<dbReference type="PANTHER" id="PTHR43434">
    <property type="entry name" value="PHOSPHOGLYCOLATE PHOSPHATASE"/>
    <property type="match status" value="1"/>
</dbReference>
<dbReference type="AlphaFoldDB" id="A0A2W0C1N6"/>
<dbReference type="RefSeq" id="WP_110822894.1">
    <property type="nucleotide sequence ID" value="NZ_PRLG01000037.1"/>
</dbReference>
<dbReference type="InterPro" id="IPR050155">
    <property type="entry name" value="HAD-like_hydrolase_sf"/>
</dbReference>
<proteinExistence type="predicted"/>
<dbReference type="OrthoDB" id="9797743at2"/>
<dbReference type="InterPro" id="IPR036412">
    <property type="entry name" value="HAD-like_sf"/>
</dbReference>
<dbReference type="Pfam" id="PF13419">
    <property type="entry name" value="HAD_2"/>
    <property type="match status" value="1"/>
</dbReference>
<comment type="caution">
    <text evidence="1">The sequence shown here is derived from an EMBL/GenBank/DDBJ whole genome shotgun (WGS) entry which is preliminary data.</text>
</comment>
<dbReference type="CDD" id="cd01427">
    <property type="entry name" value="HAD_like"/>
    <property type="match status" value="1"/>
</dbReference>